<comment type="caution">
    <text evidence="2">The sequence shown here is derived from an EMBL/GenBank/DDBJ whole genome shotgun (WGS) entry which is preliminary data.</text>
</comment>
<proteinExistence type="predicted"/>
<dbReference type="PANTHER" id="PTHR43792:SF1">
    <property type="entry name" value="N-ACETYLTRANSFERASE DOMAIN-CONTAINING PROTEIN"/>
    <property type="match status" value="1"/>
</dbReference>
<dbReference type="EMBL" id="BAAALF010000185">
    <property type="protein sequence ID" value="GAA1267671.1"/>
    <property type="molecule type" value="Genomic_DNA"/>
</dbReference>
<dbReference type="PROSITE" id="PS51186">
    <property type="entry name" value="GNAT"/>
    <property type="match status" value="1"/>
</dbReference>
<dbReference type="RefSeq" id="WP_344445772.1">
    <property type="nucleotide sequence ID" value="NZ_BAAALF010000185.1"/>
</dbReference>
<reference evidence="3" key="1">
    <citation type="journal article" date="2019" name="Int. J. Syst. Evol. Microbiol.">
        <title>The Global Catalogue of Microorganisms (GCM) 10K type strain sequencing project: providing services to taxonomists for standard genome sequencing and annotation.</title>
        <authorList>
            <consortium name="The Broad Institute Genomics Platform"/>
            <consortium name="The Broad Institute Genome Sequencing Center for Infectious Disease"/>
            <person name="Wu L."/>
            <person name="Ma J."/>
        </authorList>
    </citation>
    <scope>NUCLEOTIDE SEQUENCE [LARGE SCALE GENOMIC DNA]</scope>
    <source>
        <strain evidence="3">JCM 13004</strain>
    </source>
</reference>
<name>A0ABP4HI07_9ACTN</name>
<sequence>MNGSQPPYTVRTERLELSPVGPEDLDALYEINADPGAWRHLPQGRHTGPAQTRDLIERAVAGWSEGIGYWTARRIEDGVVVGLGGVQAQRSRGHWNLFYRLGTAHWGRGYATELGRAALAAAHAHDPRLPVVAWIHAGNPGSQAVVRRLGMVDHGLRLDPFYRRLLYVYADREVPEQRAGSSAFAS</sequence>
<organism evidence="2 3">
    <name type="scientific">Kitasatospora nipponensis</name>
    <dbReference type="NCBI Taxonomy" id="258049"/>
    <lineage>
        <taxon>Bacteria</taxon>
        <taxon>Bacillati</taxon>
        <taxon>Actinomycetota</taxon>
        <taxon>Actinomycetes</taxon>
        <taxon>Kitasatosporales</taxon>
        <taxon>Streptomycetaceae</taxon>
        <taxon>Kitasatospora</taxon>
    </lineage>
</organism>
<dbReference type="InterPro" id="IPR016181">
    <property type="entry name" value="Acyl_CoA_acyltransferase"/>
</dbReference>
<gene>
    <name evidence="2" type="ORF">GCM10009665_65560</name>
</gene>
<keyword evidence="3" id="KW-1185">Reference proteome</keyword>
<evidence type="ECO:0000313" key="2">
    <source>
        <dbReference type="EMBL" id="GAA1267671.1"/>
    </source>
</evidence>
<feature type="domain" description="N-acetyltransferase" evidence="1">
    <location>
        <begin position="15"/>
        <end position="175"/>
    </location>
</feature>
<protein>
    <submittedName>
        <fullName evidence="2">GNAT family N-acetyltransferase</fullName>
    </submittedName>
</protein>
<accession>A0ABP4HI07</accession>
<dbReference type="PANTHER" id="PTHR43792">
    <property type="entry name" value="GNAT FAMILY, PUTATIVE (AFU_ORTHOLOGUE AFUA_3G00765)-RELATED-RELATED"/>
    <property type="match status" value="1"/>
</dbReference>
<evidence type="ECO:0000313" key="3">
    <source>
        <dbReference type="Proteomes" id="UP001500037"/>
    </source>
</evidence>
<dbReference type="InterPro" id="IPR000182">
    <property type="entry name" value="GNAT_dom"/>
</dbReference>
<dbReference type="Gene3D" id="3.40.630.30">
    <property type="match status" value="1"/>
</dbReference>
<dbReference type="Pfam" id="PF13302">
    <property type="entry name" value="Acetyltransf_3"/>
    <property type="match status" value="1"/>
</dbReference>
<evidence type="ECO:0000259" key="1">
    <source>
        <dbReference type="PROSITE" id="PS51186"/>
    </source>
</evidence>
<dbReference type="Proteomes" id="UP001500037">
    <property type="component" value="Unassembled WGS sequence"/>
</dbReference>
<dbReference type="SUPFAM" id="SSF55729">
    <property type="entry name" value="Acyl-CoA N-acyltransferases (Nat)"/>
    <property type="match status" value="1"/>
</dbReference>
<dbReference type="InterPro" id="IPR051531">
    <property type="entry name" value="N-acetyltransferase"/>
</dbReference>